<feature type="region of interest" description="Disordered" evidence="3">
    <location>
        <begin position="476"/>
        <end position="500"/>
    </location>
</feature>
<organism evidence="4 5">
    <name type="scientific">Multifurca ochricompacta</name>
    <dbReference type="NCBI Taxonomy" id="376703"/>
    <lineage>
        <taxon>Eukaryota</taxon>
        <taxon>Fungi</taxon>
        <taxon>Dikarya</taxon>
        <taxon>Basidiomycota</taxon>
        <taxon>Agaricomycotina</taxon>
        <taxon>Agaricomycetes</taxon>
        <taxon>Russulales</taxon>
        <taxon>Russulaceae</taxon>
        <taxon>Multifurca</taxon>
    </lineage>
</organism>
<dbReference type="Pfam" id="PF15458">
    <property type="entry name" value="NTR2"/>
    <property type="match status" value="1"/>
</dbReference>
<evidence type="ECO:0000313" key="4">
    <source>
        <dbReference type="EMBL" id="KAI0304447.1"/>
    </source>
</evidence>
<reference evidence="4" key="1">
    <citation type="journal article" date="2022" name="New Phytol.">
        <title>Evolutionary transition to the ectomycorrhizal habit in the genomes of a hyperdiverse lineage of mushroom-forming fungi.</title>
        <authorList>
            <person name="Looney B."/>
            <person name="Miyauchi S."/>
            <person name="Morin E."/>
            <person name="Drula E."/>
            <person name="Courty P.E."/>
            <person name="Kohler A."/>
            <person name="Kuo A."/>
            <person name="LaButti K."/>
            <person name="Pangilinan J."/>
            <person name="Lipzen A."/>
            <person name="Riley R."/>
            <person name="Andreopoulos W."/>
            <person name="He G."/>
            <person name="Johnson J."/>
            <person name="Nolan M."/>
            <person name="Tritt A."/>
            <person name="Barry K.W."/>
            <person name="Grigoriev I.V."/>
            <person name="Nagy L.G."/>
            <person name="Hibbett D."/>
            <person name="Henrissat B."/>
            <person name="Matheny P.B."/>
            <person name="Labbe J."/>
            <person name="Martin F.M."/>
        </authorList>
    </citation>
    <scope>NUCLEOTIDE SEQUENCE</scope>
    <source>
        <strain evidence="4">BPL690</strain>
    </source>
</reference>
<feature type="region of interest" description="Disordered" evidence="3">
    <location>
        <begin position="278"/>
        <end position="318"/>
    </location>
</feature>
<evidence type="ECO:0000256" key="1">
    <source>
        <dbReference type="ARBA" id="ARBA00004123"/>
    </source>
</evidence>
<sequence length="789" mass="88986">MSDTPVIFKRTKVKIKTNQRAREESVQDAQEQKFQSIEDEQSPSAIASKFKNKARHRAKPKPTLSFGAEQESNEESFEIKKSSLSQKLTLRQHPTYSGGGEIRTLPSSLDQASVSSLATSGPVYDETHLNELRANTPSSRSSRLKGNAHDDDSLTNSESGDLVMESLNDFDARVAAIPSQSFVLAAKEKRERLRTSGVASPHADEYISLSLAKRDEEYQGPHPESRLMREEDDLGEGDDDFAEYTSAQTRITLGKKARKVEAGRLREEMQDLIADAEEVDEETQEWEQAQLRRSGLNPDRDPSAPTTTPIYKPMPIPTPTEIPSLDSTVKRISQVMASLVTAHAQNTTSISTISADLVQLDDRETELREIITRAEKKRSWFADFREWLESVATFLDEKFPQLEQLEDEHVSILKERRDMIRARRRAENEDDLSMFLGPLPVAPQAGPGELDEMGRILPRLNPEVVRDDRQSARAARCALRRKNARQDDDEEGYSTDATLPPSDAADFLAALGQLSRKRDEVLSDVMANEFKDPGLGIGLRFAGWRKRFDDSYTGAWGGLGLVGAWEFWARLEMLGWNPFEDLRTLDSFHWYNNLYKYSRPTHSEEEEEPQLGPDGDLVSAVISTVVIPRLSKLIEGGALDPFSSNDTRRAVDLTEEIEVSVERNNHRFQILWKIIYGIFQDAVNDMMSCQDPFLAQDKPPFHPEAISARRRLLARQGKLMTNILQWRRHTNSMFGIDEIVKSLLVNCMLPVAKTGWEVGGEVCIRRVAQQFPIELATPRTKAQLGISDS</sequence>
<evidence type="ECO:0000313" key="5">
    <source>
        <dbReference type="Proteomes" id="UP001203297"/>
    </source>
</evidence>
<dbReference type="InterPro" id="IPR028211">
    <property type="entry name" value="Ntr2"/>
</dbReference>
<comment type="caution">
    <text evidence="4">The sequence shown here is derived from an EMBL/GenBank/DDBJ whole genome shotgun (WGS) entry which is preliminary data.</text>
</comment>
<keyword evidence="5" id="KW-1185">Reference proteome</keyword>
<feature type="region of interest" description="Disordered" evidence="3">
    <location>
        <begin position="16"/>
        <end position="107"/>
    </location>
</feature>
<gene>
    <name evidence="4" type="ORF">B0F90DRAFT_1809272</name>
</gene>
<dbReference type="PANTHER" id="PTHR12214:SF0">
    <property type="entry name" value="LD29489P"/>
    <property type="match status" value="1"/>
</dbReference>
<proteinExistence type="predicted"/>
<dbReference type="PANTHER" id="PTHR12214">
    <property type="entry name" value="GC-RICH SEQUENCE DNA-BINDING FACTOR"/>
    <property type="match status" value="1"/>
</dbReference>
<accession>A0AAD4QQ52</accession>
<protein>
    <submittedName>
        <fullName evidence="4">GCFC-domain-containing protein</fullName>
    </submittedName>
</protein>
<evidence type="ECO:0000256" key="2">
    <source>
        <dbReference type="ARBA" id="ARBA00023242"/>
    </source>
</evidence>
<dbReference type="InterPro" id="IPR012890">
    <property type="entry name" value="GCFC2-like"/>
</dbReference>
<keyword evidence="2" id="KW-0539">Nucleus</keyword>
<dbReference type="AlphaFoldDB" id="A0AAD4QQ52"/>
<comment type="subcellular location">
    <subcellularLocation>
        <location evidence="1">Nucleus</location>
    </subcellularLocation>
</comment>
<feature type="region of interest" description="Disordered" evidence="3">
    <location>
        <begin position="121"/>
        <end position="159"/>
    </location>
</feature>
<dbReference type="Proteomes" id="UP001203297">
    <property type="component" value="Unassembled WGS sequence"/>
</dbReference>
<dbReference type="GO" id="GO:0071008">
    <property type="term" value="C:U2-type post-mRNA release spliceosomal complex"/>
    <property type="evidence" value="ECO:0007669"/>
    <property type="project" value="InterPro"/>
</dbReference>
<evidence type="ECO:0000256" key="3">
    <source>
        <dbReference type="SAM" id="MobiDB-lite"/>
    </source>
</evidence>
<dbReference type="GO" id="GO:0000390">
    <property type="term" value="P:spliceosomal complex disassembly"/>
    <property type="evidence" value="ECO:0007669"/>
    <property type="project" value="InterPro"/>
</dbReference>
<feature type="compositionally biased region" description="Polar residues" evidence="3">
    <location>
        <begin position="82"/>
        <end position="95"/>
    </location>
</feature>
<dbReference type="GO" id="GO:0003677">
    <property type="term" value="F:DNA binding"/>
    <property type="evidence" value="ECO:0007669"/>
    <property type="project" value="InterPro"/>
</dbReference>
<name>A0AAD4QQ52_9AGAM</name>
<feature type="compositionally biased region" description="Basic residues" evidence="3">
    <location>
        <begin position="50"/>
        <end position="60"/>
    </location>
</feature>
<dbReference type="EMBL" id="WTXG01000007">
    <property type="protein sequence ID" value="KAI0304447.1"/>
    <property type="molecule type" value="Genomic_DNA"/>
</dbReference>